<reference evidence="2 3" key="1">
    <citation type="submission" date="2018-12" db="EMBL/GenBank/DDBJ databases">
        <authorList>
            <consortium name="Pathogen Informatics"/>
        </authorList>
    </citation>
    <scope>NUCLEOTIDE SEQUENCE [LARGE SCALE GENOMIC DNA]</scope>
    <source>
        <strain evidence="2 3">NCTC13193</strain>
    </source>
</reference>
<evidence type="ECO:0000313" key="2">
    <source>
        <dbReference type="EMBL" id="VEI70845.1"/>
    </source>
</evidence>
<dbReference type="AlphaFoldDB" id="A0A448SSU8"/>
<name>A0A448SSU8_SERFO</name>
<gene>
    <name evidence="2" type="ORF">NCTC13193_03137</name>
</gene>
<accession>A0A448SSU8</accession>
<sequence>MRKNFCGFYSLNDNDEIREIWNSNKTVFIFDTNCLLNLYRCEDTTREDILNVMSRISSNIWLPFFVCLEYQKNRRTVITESINSLDQISKSLNAVVTSVTDSLGAGKVKKHLYNSLSDGVHSLQEEIKPLVEKFIREHIEPRINSKNEINKKDIIRDEIDKLVADKCGSLPTEQWIREINSKGDYRYTNAIPPGFLDAKKQNKKHYRGLEFEEKYGDLYIWMEIIEKCKADDIENVIFICDDNKKDWWYEKEGKTHGPLESLQTEIYGESNVRKFKLLNQATFLQDAQEYLSDINIHSESLKEVQDISESTRQALSRRQSQANDHLIQTKHSILNEINSQSIFPGPEYYSEVGNEVSSHLRIKISAHQLEMLNIEILKCYDMLKNVRIRCKESDFDISSLPGDIIMKMDDFKERLYFYKKGASKHLDYALKSSSDYVEVPLRFMHNTKDTLSKCRGLIEHVEFLLDVI</sequence>
<dbReference type="EMBL" id="LR134492">
    <property type="protein sequence ID" value="VEI70845.1"/>
    <property type="molecule type" value="Genomic_DNA"/>
</dbReference>
<dbReference type="InterPro" id="IPR041578">
    <property type="entry name" value="PIN_8"/>
</dbReference>
<evidence type="ECO:0000259" key="1">
    <source>
        <dbReference type="Pfam" id="PF18476"/>
    </source>
</evidence>
<dbReference type="RefSeq" id="WP_141132309.1">
    <property type="nucleotide sequence ID" value="NZ_JBEGWX010000022.1"/>
</dbReference>
<organism evidence="2 3">
    <name type="scientific">Serratia fonticola</name>
    <dbReference type="NCBI Taxonomy" id="47917"/>
    <lineage>
        <taxon>Bacteria</taxon>
        <taxon>Pseudomonadati</taxon>
        <taxon>Pseudomonadota</taxon>
        <taxon>Gammaproteobacteria</taxon>
        <taxon>Enterobacterales</taxon>
        <taxon>Yersiniaceae</taxon>
        <taxon>Serratia</taxon>
    </lineage>
</organism>
<feature type="domain" description="PIN like" evidence="1">
    <location>
        <begin position="27"/>
        <end position="262"/>
    </location>
</feature>
<dbReference type="Proteomes" id="UP000270487">
    <property type="component" value="Chromosome"/>
</dbReference>
<dbReference type="Pfam" id="PF18476">
    <property type="entry name" value="PIN_8"/>
    <property type="match status" value="1"/>
</dbReference>
<protein>
    <recommendedName>
        <fullName evidence="1">PIN like domain-containing protein</fullName>
    </recommendedName>
</protein>
<proteinExistence type="predicted"/>
<evidence type="ECO:0000313" key="3">
    <source>
        <dbReference type="Proteomes" id="UP000270487"/>
    </source>
</evidence>